<evidence type="ECO:0000313" key="1">
    <source>
        <dbReference type="EMBL" id="MCF0043694.1"/>
    </source>
</evidence>
<gene>
    <name evidence="1" type="ORF">LXM24_26555</name>
</gene>
<name>A0A9X1PGK8_9BACT</name>
<comment type="caution">
    <text evidence="1">The sequence shown here is derived from an EMBL/GenBank/DDBJ whole genome shotgun (WGS) entry which is preliminary data.</text>
</comment>
<dbReference type="AlphaFoldDB" id="A0A9X1PGK8"/>
<accession>A0A9X1PGK8</accession>
<keyword evidence="2" id="KW-1185">Reference proteome</keyword>
<sequence>MSLSWKSNISGTECRIFRGKLIVGILKTNFWKSSGYGELNGHLLRFKNQGFLNTVTKILDIEGAKVLGEIKYNVWNGSATITYEDELYEWKFESWTRKKWFVKTAEEVTEFTLTSFWKDEGNVDNEFVSPAVILAALYVGSHLRTVMSAA</sequence>
<dbReference type="RefSeq" id="WP_234616422.1">
    <property type="nucleotide sequence ID" value="NZ_CP098806.1"/>
</dbReference>
<proteinExistence type="predicted"/>
<reference evidence="1" key="1">
    <citation type="submission" date="2021-12" db="EMBL/GenBank/DDBJ databases">
        <title>Novel species in genus Dyadobacter.</title>
        <authorList>
            <person name="Ma C."/>
        </authorList>
    </citation>
    <scope>NUCLEOTIDE SEQUENCE</scope>
    <source>
        <strain evidence="1">CY399</strain>
    </source>
</reference>
<dbReference type="Proteomes" id="UP001139700">
    <property type="component" value="Unassembled WGS sequence"/>
</dbReference>
<evidence type="ECO:0000313" key="2">
    <source>
        <dbReference type="Proteomes" id="UP001139700"/>
    </source>
</evidence>
<dbReference type="EMBL" id="JAJTTA010000009">
    <property type="protein sequence ID" value="MCF0043694.1"/>
    <property type="molecule type" value="Genomic_DNA"/>
</dbReference>
<organism evidence="1 2">
    <name type="scientific">Dyadobacter fanqingshengii</name>
    <dbReference type="NCBI Taxonomy" id="2906443"/>
    <lineage>
        <taxon>Bacteria</taxon>
        <taxon>Pseudomonadati</taxon>
        <taxon>Bacteroidota</taxon>
        <taxon>Cytophagia</taxon>
        <taxon>Cytophagales</taxon>
        <taxon>Spirosomataceae</taxon>
        <taxon>Dyadobacter</taxon>
    </lineage>
</organism>
<protein>
    <submittedName>
        <fullName evidence="1">Uncharacterized protein</fullName>
    </submittedName>
</protein>